<dbReference type="SUPFAM" id="SSF46934">
    <property type="entry name" value="UBA-like"/>
    <property type="match status" value="1"/>
</dbReference>
<dbReference type="PROSITE" id="PS51281">
    <property type="entry name" value="TAP_C"/>
    <property type="match status" value="1"/>
</dbReference>
<feature type="region of interest" description="Disordered" evidence="1">
    <location>
        <begin position="91"/>
        <end position="174"/>
    </location>
</feature>
<feature type="compositionally biased region" description="Basic and acidic residues" evidence="1">
    <location>
        <begin position="147"/>
        <end position="166"/>
    </location>
</feature>
<keyword evidence="4" id="KW-1185">Reference proteome</keyword>
<evidence type="ECO:0000259" key="2">
    <source>
        <dbReference type="PROSITE" id="PS51281"/>
    </source>
</evidence>
<feature type="compositionally biased region" description="Basic and acidic residues" evidence="1">
    <location>
        <begin position="120"/>
        <end position="129"/>
    </location>
</feature>
<sequence>MAGVTLSRPNLSLTNGTIVVKNEPGELTIEGQRLVKELMKLTKLNERYLAECLKQNGWNFELAVKRFEEDNLKDIQRHLLRFQWQTKNQNRAQWNFGPEVDKQDDKNLKDLENRQMGQAEQKKKEEKEKRKNRKRKPNLGATMDFRSPFERSDKREKKEDNVDRASTKQNKGTS</sequence>
<feature type="domain" description="TAP-C" evidence="2">
    <location>
        <begin position="29"/>
        <end position="82"/>
    </location>
</feature>
<evidence type="ECO:0000313" key="4">
    <source>
        <dbReference type="Proteomes" id="UP001153365"/>
    </source>
</evidence>
<evidence type="ECO:0000313" key="3">
    <source>
        <dbReference type="EMBL" id="CAH7684340.1"/>
    </source>
</evidence>
<dbReference type="GO" id="GO:0051028">
    <property type="term" value="P:mRNA transport"/>
    <property type="evidence" value="ECO:0007669"/>
    <property type="project" value="InterPro"/>
</dbReference>
<dbReference type="InterPro" id="IPR005637">
    <property type="entry name" value="TAP_C_dom"/>
</dbReference>
<dbReference type="SMART" id="SM00804">
    <property type="entry name" value="TAP_C"/>
    <property type="match status" value="1"/>
</dbReference>
<organism evidence="3 4">
    <name type="scientific">Phakopsora pachyrhizi</name>
    <name type="common">Asian soybean rust disease fungus</name>
    <dbReference type="NCBI Taxonomy" id="170000"/>
    <lineage>
        <taxon>Eukaryota</taxon>
        <taxon>Fungi</taxon>
        <taxon>Dikarya</taxon>
        <taxon>Basidiomycota</taxon>
        <taxon>Pucciniomycotina</taxon>
        <taxon>Pucciniomycetes</taxon>
        <taxon>Pucciniales</taxon>
        <taxon>Phakopsoraceae</taxon>
        <taxon>Phakopsora</taxon>
    </lineage>
</organism>
<proteinExistence type="predicted"/>
<accession>A0AAV0BEG7</accession>
<dbReference type="Pfam" id="PF03943">
    <property type="entry name" value="TAP_C"/>
    <property type="match status" value="1"/>
</dbReference>
<dbReference type="Gene3D" id="1.10.8.10">
    <property type="entry name" value="DNA helicase RuvA subunit, C-terminal domain"/>
    <property type="match status" value="1"/>
</dbReference>
<protein>
    <recommendedName>
        <fullName evidence="2">TAP-C domain-containing protein</fullName>
    </recommendedName>
</protein>
<dbReference type="EMBL" id="CALTRL010005341">
    <property type="protein sequence ID" value="CAH7684340.1"/>
    <property type="molecule type" value="Genomic_DNA"/>
</dbReference>
<dbReference type="AlphaFoldDB" id="A0AAV0BEG7"/>
<comment type="caution">
    <text evidence="3">The sequence shown here is derived from an EMBL/GenBank/DDBJ whole genome shotgun (WGS) entry which is preliminary data.</text>
</comment>
<dbReference type="GO" id="GO:0005634">
    <property type="term" value="C:nucleus"/>
    <property type="evidence" value="ECO:0007669"/>
    <property type="project" value="InterPro"/>
</dbReference>
<feature type="compositionally biased region" description="Basic and acidic residues" evidence="1">
    <location>
        <begin position="99"/>
        <end position="113"/>
    </location>
</feature>
<evidence type="ECO:0000256" key="1">
    <source>
        <dbReference type="SAM" id="MobiDB-lite"/>
    </source>
</evidence>
<gene>
    <name evidence="3" type="ORF">PPACK8108_LOCUS18476</name>
</gene>
<name>A0AAV0BEG7_PHAPC</name>
<dbReference type="InterPro" id="IPR009060">
    <property type="entry name" value="UBA-like_sf"/>
</dbReference>
<dbReference type="Proteomes" id="UP001153365">
    <property type="component" value="Unassembled WGS sequence"/>
</dbReference>
<reference evidence="3" key="1">
    <citation type="submission" date="2022-06" db="EMBL/GenBank/DDBJ databases">
        <authorList>
            <consortium name="SYNGENTA / RWTH Aachen University"/>
        </authorList>
    </citation>
    <scope>NUCLEOTIDE SEQUENCE</scope>
</reference>